<keyword evidence="2" id="KW-0732">Signal</keyword>
<gene>
    <name evidence="3" type="ORF">Poly30_27030</name>
</gene>
<proteinExistence type="predicted"/>
<feature type="signal peptide" evidence="2">
    <location>
        <begin position="1"/>
        <end position="21"/>
    </location>
</feature>
<protein>
    <submittedName>
        <fullName evidence="3">Uncharacterized protein</fullName>
    </submittedName>
</protein>
<dbReference type="AlphaFoldDB" id="A0A518ESW7"/>
<sequence length="380" mass="40103" precursor="true">MARLSTFSSFLLSALVSVVWAGPGSSFPDVAVNWRLPERAPYAGEAIPVTLEITLPAAWESGNLLQLYPKPLDLPLQVGGFDALASGRFLAVPEFEGAPDPASRTVVVDGEVDHAQGPLLTEGPSGRLATYTIRHWFRAPRSGVIELPAPTAHYAVATEFREDFVQGRVPVDRRTADAVGSSAELQILELPEEGRPFEFAGAVGRFELKATTPAPTASAGETVDLRVTVRSLGRSPAHDVDPRSIKLASSDAFTEQGRTVDADDSNGAQVVTISLLARSPSVDALPTASLAYFDPSGEPPGYALAMAAPPTLRVVQGSAPPSDETAAMADGSDVLDPEPRSIPYWTIGVLSLVFALAVASVIRRHLAFGEARADASSRDA</sequence>
<reference evidence="3 4" key="1">
    <citation type="submission" date="2019-02" db="EMBL/GenBank/DDBJ databases">
        <title>Deep-cultivation of Planctomycetes and their phenomic and genomic characterization uncovers novel biology.</title>
        <authorList>
            <person name="Wiegand S."/>
            <person name="Jogler M."/>
            <person name="Boedeker C."/>
            <person name="Pinto D."/>
            <person name="Vollmers J."/>
            <person name="Rivas-Marin E."/>
            <person name="Kohn T."/>
            <person name="Peeters S.H."/>
            <person name="Heuer A."/>
            <person name="Rast P."/>
            <person name="Oberbeckmann S."/>
            <person name="Bunk B."/>
            <person name="Jeske O."/>
            <person name="Meyerdierks A."/>
            <person name="Storesund J.E."/>
            <person name="Kallscheuer N."/>
            <person name="Luecker S."/>
            <person name="Lage O.M."/>
            <person name="Pohl T."/>
            <person name="Merkel B.J."/>
            <person name="Hornburger P."/>
            <person name="Mueller R.-W."/>
            <person name="Bruemmer F."/>
            <person name="Labrenz M."/>
            <person name="Spormann A.M."/>
            <person name="Op den Camp H."/>
            <person name="Overmann J."/>
            <person name="Amann R."/>
            <person name="Jetten M.S.M."/>
            <person name="Mascher T."/>
            <person name="Medema M.H."/>
            <person name="Devos D.P."/>
            <person name="Kaster A.-K."/>
            <person name="Ovreas L."/>
            <person name="Rohde M."/>
            <person name="Galperin M.Y."/>
            <person name="Jogler C."/>
        </authorList>
    </citation>
    <scope>NUCLEOTIDE SEQUENCE [LARGE SCALE GENOMIC DNA]</scope>
    <source>
        <strain evidence="3 4">Poly30</strain>
    </source>
</reference>
<feature type="chain" id="PRO_5022204713" evidence="2">
    <location>
        <begin position="22"/>
        <end position="380"/>
    </location>
</feature>
<name>A0A518ESW7_9BACT</name>
<feature type="transmembrane region" description="Helical" evidence="1">
    <location>
        <begin position="342"/>
        <end position="362"/>
    </location>
</feature>
<evidence type="ECO:0000256" key="1">
    <source>
        <dbReference type="SAM" id="Phobius"/>
    </source>
</evidence>
<keyword evidence="4" id="KW-1185">Reference proteome</keyword>
<evidence type="ECO:0000256" key="2">
    <source>
        <dbReference type="SAM" id="SignalP"/>
    </source>
</evidence>
<accession>A0A518ESW7</accession>
<dbReference type="Proteomes" id="UP000320390">
    <property type="component" value="Chromosome"/>
</dbReference>
<evidence type="ECO:0000313" key="3">
    <source>
        <dbReference type="EMBL" id="QDV07184.1"/>
    </source>
</evidence>
<keyword evidence="1" id="KW-0812">Transmembrane</keyword>
<dbReference type="EMBL" id="CP036434">
    <property type="protein sequence ID" value="QDV07184.1"/>
    <property type="molecule type" value="Genomic_DNA"/>
</dbReference>
<keyword evidence="1" id="KW-1133">Transmembrane helix</keyword>
<evidence type="ECO:0000313" key="4">
    <source>
        <dbReference type="Proteomes" id="UP000320390"/>
    </source>
</evidence>
<keyword evidence="1" id="KW-0472">Membrane</keyword>
<organism evidence="3 4">
    <name type="scientific">Saltatorellus ferox</name>
    <dbReference type="NCBI Taxonomy" id="2528018"/>
    <lineage>
        <taxon>Bacteria</taxon>
        <taxon>Pseudomonadati</taxon>
        <taxon>Planctomycetota</taxon>
        <taxon>Planctomycetia</taxon>
        <taxon>Planctomycetia incertae sedis</taxon>
        <taxon>Saltatorellus</taxon>
    </lineage>
</organism>